<sequence length="509" mass="58014">MDTVINDFVQVLRDHRLRVSPAESIDALNALQNTGIGERETVKDTLRATLVKNGEDAGTFDRLFDLFFSMRPVVEKPGARVRGHDHDHDHGPPPARLELGEEAGGQKPDDAGHTHDKDESTEMRRFFEEERMRPSNDVHGDAERMRLSMFSQELILNRKPGAMESALQRLTYHMRLRRSRNMFNPGGLVPNPGGEEIPLDVSAVDLEDLIGHLHELEVDEAIVEQLEAQAENILKGLPELIKQMQRRDKLLKKDAGDDSEVRRRALRKMLRFSASEQREMEAAVRRIARRIQGARTRRLKEDRIGRISVPHTLRHNVRYEGVPFDPVLRRKREGKPRVALLCDISLSTRNLARFWLHMIYQMQSLFSKVRTFVFVADVAEVTQVLEEHDMNRAVDEIFSGRIIDADVNSDFGKAAGQFRDGFLPTINHRTTVVILGDGRNNGKWANPQALEEISQHARQVVWITPEPRWGWSLGSCDMPLYEPICDRVEVVRTVEQLGGVAEGLIKARA</sequence>
<organism evidence="2">
    <name type="scientific">uncultured Rubrobacteraceae bacterium</name>
    <dbReference type="NCBI Taxonomy" id="349277"/>
    <lineage>
        <taxon>Bacteria</taxon>
        <taxon>Bacillati</taxon>
        <taxon>Actinomycetota</taxon>
        <taxon>Rubrobacteria</taxon>
        <taxon>Rubrobacterales</taxon>
        <taxon>Rubrobacteraceae</taxon>
        <taxon>environmental samples</taxon>
    </lineage>
</organism>
<evidence type="ECO:0000256" key="1">
    <source>
        <dbReference type="SAM" id="MobiDB-lite"/>
    </source>
</evidence>
<feature type="compositionally biased region" description="Basic and acidic residues" evidence="1">
    <location>
        <begin position="79"/>
        <end position="91"/>
    </location>
</feature>
<dbReference type="PANTHER" id="PTHR39338">
    <property type="entry name" value="BLL5662 PROTEIN-RELATED"/>
    <property type="match status" value="1"/>
</dbReference>
<feature type="compositionally biased region" description="Basic and acidic residues" evidence="1">
    <location>
        <begin position="107"/>
        <end position="120"/>
    </location>
</feature>
<reference evidence="2" key="1">
    <citation type="submission" date="2020-02" db="EMBL/GenBank/DDBJ databases">
        <authorList>
            <person name="Meier V. D."/>
        </authorList>
    </citation>
    <scope>NUCLEOTIDE SEQUENCE</scope>
    <source>
        <strain evidence="2">AVDCRST_MAG02</strain>
    </source>
</reference>
<protein>
    <recommendedName>
        <fullName evidence="3">Carbon monoxide oxidation accessory protein CoxE</fullName>
    </recommendedName>
</protein>
<feature type="region of interest" description="Disordered" evidence="1">
    <location>
        <begin position="79"/>
        <end position="120"/>
    </location>
</feature>
<evidence type="ECO:0008006" key="3">
    <source>
        <dbReference type="Google" id="ProtNLM"/>
    </source>
</evidence>
<dbReference type="Pfam" id="PF05762">
    <property type="entry name" value="VWA_CoxE"/>
    <property type="match status" value="1"/>
</dbReference>
<dbReference type="EMBL" id="CADCVH010000101">
    <property type="protein sequence ID" value="CAA9468620.1"/>
    <property type="molecule type" value="Genomic_DNA"/>
</dbReference>
<evidence type="ECO:0000313" key="2">
    <source>
        <dbReference type="EMBL" id="CAA9468620.1"/>
    </source>
</evidence>
<dbReference type="AlphaFoldDB" id="A0A6J4RH18"/>
<name>A0A6J4RH18_9ACTN</name>
<dbReference type="InterPro" id="IPR008912">
    <property type="entry name" value="Uncharacterised_CoxE"/>
</dbReference>
<accession>A0A6J4RH18</accession>
<dbReference type="PIRSF" id="PIRSF010256">
    <property type="entry name" value="CoxE_vWa"/>
    <property type="match status" value="1"/>
</dbReference>
<dbReference type="InterPro" id="IPR011195">
    <property type="entry name" value="UCP010256"/>
</dbReference>
<proteinExistence type="predicted"/>
<gene>
    <name evidence="2" type="ORF">AVDCRST_MAG02-3431</name>
</gene>
<dbReference type="PANTHER" id="PTHR39338:SF5">
    <property type="entry name" value="BLR6139 PROTEIN"/>
    <property type="match status" value="1"/>
</dbReference>